<feature type="compositionally biased region" description="Basic and acidic residues" evidence="1">
    <location>
        <begin position="166"/>
        <end position="179"/>
    </location>
</feature>
<keyword evidence="4" id="KW-1185">Reference proteome</keyword>
<dbReference type="PANTHER" id="PTHR12461">
    <property type="entry name" value="HYPOXIA-INDUCIBLE FACTOR 1 ALPHA INHIBITOR-RELATED"/>
    <property type="match status" value="1"/>
</dbReference>
<dbReference type="STRING" id="1569628.A0A316UJK0"/>
<accession>A0A316UJK0</accession>
<evidence type="ECO:0000313" key="4">
    <source>
        <dbReference type="Proteomes" id="UP000245884"/>
    </source>
</evidence>
<name>A0A316UJK0_9BASI</name>
<dbReference type="InterPro" id="IPR003347">
    <property type="entry name" value="JmjC_dom"/>
</dbReference>
<reference evidence="3 4" key="1">
    <citation type="journal article" date="2018" name="Mol. Biol. Evol.">
        <title>Broad Genomic Sampling Reveals a Smut Pathogenic Ancestry of the Fungal Clade Ustilaginomycotina.</title>
        <authorList>
            <person name="Kijpornyongpan T."/>
            <person name="Mondo S.J."/>
            <person name="Barry K."/>
            <person name="Sandor L."/>
            <person name="Lee J."/>
            <person name="Lipzen A."/>
            <person name="Pangilinan J."/>
            <person name="LaButti K."/>
            <person name="Hainaut M."/>
            <person name="Henrissat B."/>
            <person name="Grigoriev I.V."/>
            <person name="Spatafora J.W."/>
            <person name="Aime M.C."/>
        </authorList>
    </citation>
    <scope>NUCLEOTIDE SEQUENCE [LARGE SCALE GENOMIC DNA]</scope>
    <source>
        <strain evidence="3 4">MCA 5214</strain>
    </source>
</reference>
<dbReference type="InterPro" id="IPR041667">
    <property type="entry name" value="Cupin_8"/>
</dbReference>
<dbReference type="PROSITE" id="PS51184">
    <property type="entry name" value="JMJC"/>
    <property type="match status" value="1"/>
</dbReference>
<dbReference type="OrthoDB" id="47172at2759"/>
<proteinExistence type="predicted"/>
<protein>
    <submittedName>
        <fullName evidence="3">Clavaminate synthase-like protein</fullName>
    </submittedName>
</protein>
<organism evidence="3 4">
    <name type="scientific">Jaminaea rosea</name>
    <dbReference type="NCBI Taxonomy" id="1569628"/>
    <lineage>
        <taxon>Eukaryota</taxon>
        <taxon>Fungi</taxon>
        <taxon>Dikarya</taxon>
        <taxon>Basidiomycota</taxon>
        <taxon>Ustilaginomycotina</taxon>
        <taxon>Exobasidiomycetes</taxon>
        <taxon>Microstromatales</taxon>
        <taxon>Microstromatales incertae sedis</taxon>
        <taxon>Jaminaea</taxon>
    </lineage>
</organism>
<evidence type="ECO:0000259" key="2">
    <source>
        <dbReference type="PROSITE" id="PS51184"/>
    </source>
</evidence>
<dbReference type="AlphaFoldDB" id="A0A316UJK0"/>
<dbReference type="RefSeq" id="XP_025359640.1">
    <property type="nucleotide sequence ID" value="XM_025507886.1"/>
</dbReference>
<evidence type="ECO:0000313" key="3">
    <source>
        <dbReference type="EMBL" id="PWN25028.1"/>
    </source>
</evidence>
<dbReference type="SUPFAM" id="SSF51197">
    <property type="entry name" value="Clavaminate synthase-like"/>
    <property type="match status" value="1"/>
</dbReference>
<feature type="region of interest" description="Disordered" evidence="1">
    <location>
        <begin position="164"/>
        <end position="194"/>
    </location>
</feature>
<dbReference type="Proteomes" id="UP000245884">
    <property type="component" value="Unassembled WGS sequence"/>
</dbReference>
<dbReference type="Pfam" id="PF13621">
    <property type="entry name" value="Cupin_8"/>
    <property type="match status" value="1"/>
</dbReference>
<dbReference type="EMBL" id="KZ819678">
    <property type="protein sequence ID" value="PWN25028.1"/>
    <property type="molecule type" value="Genomic_DNA"/>
</dbReference>
<dbReference type="GeneID" id="37029709"/>
<gene>
    <name evidence="3" type="ORF">BDZ90DRAFT_256316</name>
</gene>
<dbReference type="Gene3D" id="2.60.120.650">
    <property type="entry name" value="Cupin"/>
    <property type="match status" value="1"/>
</dbReference>
<evidence type="ECO:0000256" key="1">
    <source>
        <dbReference type="SAM" id="MobiDB-lite"/>
    </source>
</evidence>
<sequence>MLDSGGGGGGGGGGGDVVEHAVRLVNASIDSLDETPPRVLVHLRRAIECYHQSREITAPLSALAQVKTFCDAKFLEVPWQEVKPIWRRLYTDAAILKACLVLRSAEGVAQSSKRRAREDEADEPLLLDTIKTLDLAIIVAGAPGEGRKQIVLDLIAAAQAQLGESNDGKKKARKQDAHAPRRPPRRPAPALRAARPIPVLSSPPTFTSFHTHAHSPFILRRFASSWPACHSWSSHAYLLAAAGPGRVVPVEVGESYTDDDWGQEIMRWDDFLARAGWADADARGEAHDESRSRRVYCAQHTLFSQFPLLENDLLTPDYVYSSPGPSDYTPPVRRDEETGEQEVVVKSAWVGPAGTVSPAHTDPYYNCYVQVVGSKVVWIAPPSVTTSTATGTPINAMYCFGQPDPPLEEEGEEGSGEEWKGDAATTSLMTNTSRVPVFSPTPTDVDEHPVFTDLVEPYAQWAELGPGDMLFLPPGWWHAMKSTERSFSVSYWF</sequence>
<feature type="domain" description="JmjC" evidence="2">
    <location>
        <begin position="304"/>
        <end position="493"/>
    </location>
</feature>
<dbReference type="PANTHER" id="PTHR12461:SF94">
    <property type="entry name" value="JMJC DOMAIN-CONTAINING PROTEIN"/>
    <property type="match status" value="1"/>
</dbReference>